<dbReference type="PaxDb" id="4097-A0A1S3YLH3"/>
<dbReference type="KEGG" id="nta:107777548"/>
<name>A0A1S3YLH3_TOBAC</name>
<proteinExistence type="predicted"/>
<dbReference type="AlphaFoldDB" id="A0A1S3YLH3"/>
<dbReference type="OrthoDB" id="1938625at2759"/>
<dbReference type="InterPro" id="IPR043502">
    <property type="entry name" value="DNA/RNA_pol_sf"/>
</dbReference>
<accession>A0A1S3YLH3</accession>
<dbReference type="PROSITE" id="PS50878">
    <property type="entry name" value="RT_POL"/>
    <property type="match status" value="1"/>
</dbReference>
<dbReference type="CDD" id="cd01650">
    <property type="entry name" value="RT_nLTR_like"/>
    <property type="match status" value="1"/>
</dbReference>
<dbReference type="STRING" id="4097.A0A1S3YLH3"/>
<dbReference type="OMA" id="NEFRFAN"/>
<sequence length="613" mass="71149">MEVEYRLPLISDHAPMVIRIRSVERSGKIPFKFFNVWADYPNFPALVEKIWKGHLSADPMKNVWYKMKVLRPLLRQLNNKEFRGIKEYTQISCCTVLYKLITKVLDNRLQKVIASIISDTQAGFIRGRKVADNVLLDHELVKSYSRKNISPRCFIKVDIQKAYDTVDWRYLQQMLEGLGFPNKFTKWIVECVTTVNYTILINRETTKPFDAAIGLRQGDQISPFLFAIAMEKLSRNLKTLKQKKAFHYHPMCSRLDLTHLSFADNLLLFVRGDAASIALLHDRFNSFSAASSLKANLAKSSIYCRGVSLEMKHDIHQKLGYSQGSLFFRYLGIPLDTKKLFVMQWQPLIDKIVARISSWKIKKLSYAGRIQFVQHVNFGIQAYWAQIFIILAKIVKAIDAYCRSYVWSVENIITKKALVAWDMICSPRATKGLNLINLALWNKAVITKTCWELANKKDKLWIKWIYSYYIKDQVFATMGAPKQASWMVRKIFGARGNLDVISNSETYLRNVIKHVYLQLLGELSKVSCKGLMYQNQARPKVVFTVWLQIQGRLLTTDKLKNWGIQVEDTCCFCNQTPETRDHIFAECAFGRSLWSRLMQWLQIQQPSTTSWFD</sequence>
<protein>
    <recommendedName>
        <fullName evidence="1">Reverse transcriptase domain-containing protein</fullName>
    </recommendedName>
</protein>
<dbReference type="Pfam" id="PF13966">
    <property type="entry name" value="zf-RVT"/>
    <property type="match status" value="1"/>
</dbReference>
<evidence type="ECO:0000259" key="1">
    <source>
        <dbReference type="PROSITE" id="PS50878"/>
    </source>
</evidence>
<dbReference type="SUPFAM" id="SSF56672">
    <property type="entry name" value="DNA/RNA polymerases"/>
    <property type="match status" value="1"/>
</dbReference>
<evidence type="ECO:0000313" key="2">
    <source>
        <dbReference type="RefSeq" id="XP_016453089.1"/>
    </source>
</evidence>
<dbReference type="Pfam" id="PF00078">
    <property type="entry name" value="RVT_1"/>
    <property type="match status" value="1"/>
</dbReference>
<dbReference type="InterPro" id="IPR026960">
    <property type="entry name" value="RVT-Znf"/>
</dbReference>
<gene>
    <name evidence="2" type="primary">LOC107777548</name>
</gene>
<reference evidence="2" key="1">
    <citation type="submission" date="2025-08" db="UniProtKB">
        <authorList>
            <consortium name="RefSeq"/>
        </authorList>
    </citation>
    <scope>IDENTIFICATION</scope>
</reference>
<dbReference type="RefSeq" id="XP_016453089.1">
    <property type="nucleotide sequence ID" value="XM_016597603.1"/>
</dbReference>
<organism evidence="2">
    <name type="scientific">Nicotiana tabacum</name>
    <name type="common">Common tobacco</name>
    <dbReference type="NCBI Taxonomy" id="4097"/>
    <lineage>
        <taxon>Eukaryota</taxon>
        <taxon>Viridiplantae</taxon>
        <taxon>Streptophyta</taxon>
        <taxon>Embryophyta</taxon>
        <taxon>Tracheophyta</taxon>
        <taxon>Spermatophyta</taxon>
        <taxon>Magnoliopsida</taxon>
        <taxon>eudicotyledons</taxon>
        <taxon>Gunneridae</taxon>
        <taxon>Pentapetalae</taxon>
        <taxon>asterids</taxon>
        <taxon>lamiids</taxon>
        <taxon>Solanales</taxon>
        <taxon>Solanaceae</taxon>
        <taxon>Nicotianoideae</taxon>
        <taxon>Nicotianeae</taxon>
        <taxon>Nicotiana</taxon>
    </lineage>
</organism>
<dbReference type="PANTHER" id="PTHR33116:SF66">
    <property type="entry name" value="REVERSE TRANSCRIPTASE ZINC-BINDING DOMAIN-CONTAINING PROTEIN"/>
    <property type="match status" value="1"/>
</dbReference>
<feature type="domain" description="Reverse transcriptase" evidence="1">
    <location>
        <begin position="1"/>
        <end position="335"/>
    </location>
</feature>
<dbReference type="PANTHER" id="PTHR33116">
    <property type="entry name" value="REVERSE TRANSCRIPTASE ZINC-BINDING DOMAIN-CONTAINING PROTEIN-RELATED-RELATED"/>
    <property type="match status" value="1"/>
</dbReference>
<dbReference type="InterPro" id="IPR000477">
    <property type="entry name" value="RT_dom"/>
</dbReference>